<evidence type="ECO:0000256" key="2">
    <source>
        <dbReference type="ARBA" id="ARBA00022692"/>
    </source>
</evidence>
<evidence type="ECO:0000313" key="14">
    <source>
        <dbReference type="Proteomes" id="UP000228934"/>
    </source>
</evidence>
<keyword evidence="2 10" id="KW-0812">Transmembrane</keyword>
<keyword evidence="8" id="KW-0325">Glycoprotein</keyword>
<reference evidence="14" key="1">
    <citation type="journal article" date="2017" name="Nat. Commun.">
        <title>The North American bullfrog draft genome provides insight into hormonal regulation of long noncoding RNA.</title>
        <authorList>
            <person name="Hammond S.A."/>
            <person name="Warren R.L."/>
            <person name="Vandervalk B.P."/>
            <person name="Kucuk E."/>
            <person name="Khan H."/>
            <person name="Gibb E.A."/>
            <person name="Pandoh P."/>
            <person name="Kirk H."/>
            <person name="Zhao Y."/>
            <person name="Jones M."/>
            <person name="Mungall A.J."/>
            <person name="Coope R."/>
            <person name="Pleasance S."/>
            <person name="Moore R.A."/>
            <person name="Holt R.A."/>
            <person name="Round J.M."/>
            <person name="Ohora S."/>
            <person name="Walle B.V."/>
            <person name="Veldhoen N."/>
            <person name="Helbing C.C."/>
            <person name="Birol I."/>
        </authorList>
    </citation>
    <scope>NUCLEOTIDE SEQUENCE [LARGE SCALE GENOMIC DNA]</scope>
</reference>
<keyword evidence="3" id="KW-0391">Immunity</keyword>
<dbReference type="InterPro" id="IPR014745">
    <property type="entry name" value="MHC_II_a/b_N"/>
</dbReference>
<comment type="subcellular location">
    <subcellularLocation>
        <location evidence="1">Membrane</location>
        <topology evidence="1">Single-pass type I membrane protein</topology>
    </subcellularLocation>
</comment>
<dbReference type="Gene3D" id="2.60.40.10">
    <property type="entry name" value="Immunoglobulins"/>
    <property type="match status" value="1"/>
</dbReference>
<evidence type="ECO:0000256" key="4">
    <source>
        <dbReference type="ARBA" id="ARBA00022989"/>
    </source>
</evidence>
<keyword evidence="4 10" id="KW-1133">Transmembrane helix</keyword>
<keyword evidence="6 10" id="KW-0472">Membrane</keyword>
<dbReference type="InterPro" id="IPR050160">
    <property type="entry name" value="MHC/Immunoglobulin"/>
</dbReference>
<dbReference type="InterPro" id="IPR007110">
    <property type="entry name" value="Ig-like_dom"/>
</dbReference>
<dbReference type="SUPFAM" id="SSF48726">
    <property type="entry name" value="Immunoglobulin"/>
    <property type="match status" value="1"/>
</dbReference>
<dbReference type="GO" id="GO:0002504">
    <property type="term" value="P:antigen processing and presentation of peptide or polysaccharide antigen via MHC class II"/>
    <property type="evidence" value="ECO:0007669"/>
    <property type="project" value="UniProtKB-KW"/>
</dbReference>
<dbReference type="Pfam" id="PF07654">
    <property type="entry name" value="C1-set"/>
    <property type="match status" value="1"/>
</dbReference>
<dbReference type="GO" id="GO:0042613">
    <property type="term" value="C:MHC class II protein complex"/>
    <property type="evidence" value="ECO:0007669"/>
    <property type="project" value="UniProtKB-KW"/>
</dbReference>
<dbReference type="SMART" id="SM00921">
    <property type="entry name" value="MHC_II_beta"/>
    <property type="match status" value="1"/>
</dbReference>
<evidence type="ECO:0000256" key="5">
    <source>
        <dbReference type="ARBA" id="ARBA00023130"/>
    </source>
</evidence>
<dbReference type="InterPro" id="IPR003597">
    <property type="entry name" value="Ig_C1-set"/>
</dbReference>
<proteinExistence type="predicted"/>
<feature type="non-terminal residue" evidence="13">
    <location>
        <position position="257"/>
    </location>
</feature>
<dbReference type="Pfam" id="PF00969">
    <property type="entry name" value="MHC_II_beta"/>
    <property type="match status" value="1"/>
</dbReference>
<dbReference type="FunFam" id="3.10.320.10:FF:000001">
    <property type="entry name" value="HLA class II histocompatibility antigen, DRB1-1 beta chain"/>
    <property type="match status" value="1"/>
</dbReference>
<evidence type="ECO:0000256" key="6">
    <source>
        <dbReference type="ARBA" id="ARBA00023136"/>
    </source>
</evidence>
<dbReference type="InterPro" id="IPR013783">
    <property type="entry name" value="Ig-like_fold"/>
</dbReference>
<gene>
    <name evidence="13" type="ORF">AB205_0065160</name>
</gene>
<feature type="chain" id="PRO_5013883523" description="Ig-like domain-containing protein" evidence="11">
    <location>
        <begin position="25"/>
        <end position="257"/>
    </location>
</feature>
<evidence type="ECO:0000256" key="9">
    <source>
        <dbReference type="ARBA" id="ARBA00023182"/>
    </source>
</evidence>
<keyword evidence="11" id="KW-0732">Signal</keyword>
<evidence type="ECO:0000256" key="1">
    <source>
        <dbReference type="ARBA" id="ARBA00004479"/>
    </source>
</evidence>
<evidence type="ECO:0000256" key="11">
    <source>
        <dbReference type="SAM" id="SignalP"/>
    </source>
</evidence>
<name>A0A2G9R3I4_AQUCT</name>
<evidence type="ECO:0000259" key="12">
    <source>
        <dbReference type="PROSITE" id="PS50835"/>
    </source>
</evidence>
<dbReference type="GO" id="GO:0002250">
    <property type="term" value="P:adaptive immune response"/>
    <property type="evidence" value="ECO:0007669"/>
    <property type="project" value="UniProtKB-KW"/>
</dbReference>
<dbReference type="InterPro" id="IPR011162">
    <property type="entry name" value="MHC_I/II-like_Ag-recog"/>
</dbReference>
<dbReference type="InterPro" id="IPR003006">
    <property type="entry name" value="Ig/MHC_CS"/>
</dbReference>
<dbReference type="PROSITE" id="PS50835">
    <property type="entry name" value="IG_LIKE"/>
    <property type="match status" value="1"/>
</dbReference>
<dbReference type="EMBL" id="KV946264">
    <property type="protein sequence ID" value="PIO22450.1"/>
    <property type="molecule type" value="Genomic_DNA"/>
</dbReference>
<evidence type="ECO:0000313" key="13">
    <source>
        <dbReference type="EMBL" id="PIO22450.1"/>
    </source>
</evidence>
<dbReference type="SUPFAM" id="SSF54452">
    <property type="entry name" value="MHC antigen-recognition domain"/>
    <property type="match status" value="1"/>
</dbReference>
<evidence type="ECO:0000256" key="3">
    <source>
        <dbReference type="ARBA" id="ARBA00022859"/>
    </source>
</evidence>
<protein>
    <recommendedName>
        <fullName evidence="12">Ig-like domain-containing protein</fullName>
    </recommendedName>
</protein>
<dbReference type="InterPro" id="IPR000353">
    <property type="entry name" value="MHC_II_b_N"/>
</dbReference>
<dbReference type="OrthoDB" id="9940220at2759"/>
<organism evidence="13 14">
    <name type="scientific">Aquarana catesbeiana</name>
    <name type="common">American bullfrog</name>
    <name type="synonym">Rana catesbeiana</name>
    <dbReference type="NCBI Taxonomy" id="8400"/>
    <lineage>
        <taxon>Eukaryota</taxon>
        <taxon>Metazoa</taxon>
        <taxon>Chordata</taxon>
        <taxon>Craniata</taxon>
        <taxon>Vertebrata</taxon>
        <taxon>Euteleostomi</taxon>
        <taxon>Amphibia</taxon>
        <taxon>Batrachia</taxon>
        <taxon>Anura</taxon>
        <taxon>Neobatrachia</taxon>
        <taxon>Ranoidea</taxon>
        <taxon>Ranidae</taxon>
        <taxon>Aquarana</taxon>
    </lineage>
</organism>
<evidence type="ECO:0000256" key="7">
    <source>
        <dbReference type="ARBA" id="ARBA00023157"/>
    </source>
</evidence>
<dbReference type="PANTHER" id="PTHR19944">
    <property type="entry name" value="MHC CLASS II-RELATED"/>
    <property type="match status" value="1"/>
</dbReference>
<keyword evidence="7" id="KW-1015">Disulfide bond</keyword>
<dbReference type="InterPro" id="IPR036179">
    <property type="entry name" value="Ig-like_dom_sf"/>
</dbReference>
<keyword evidence="5" id="KW-1064">Adaptive immunity</keyword>
<dbReference type="Gene3D" id="3.10.320.10">
    <property type="entry name" value="Class II Histocompatibility Antigen, M Beta Chain, Chain B, domain 1"/>
    <property type="match status" value="1"/>
</dbReference>
<dbReference type="SMART" id="SM00407">
    <property type="entry name" value="IGc1"/>
    <property type="match status" value="1"/>
</dbReference>
<evidence type="ECO:0000256" key="8">
    <source>
        <dbReference type="ARBA" id="ARBA00023180"/>
    </source>
</evidence>
<keyword evidence="9" id="KW-0491">MHC II</keyword>
<sequence length="257" mass="29913">MIPLYYPLLLSLLLLPGLLSSSHPDDFMYQFKGQCYYRNGTEDIWSVSRYMYNQEEYLYFDSDKGFFIPVTELGRLDAESYNKNPDILERNRAEVETICKHNYQLYKALTVDLKSEPKIRIIYAPSTDPEYENILSCFVEHFFPSMINITWLKNGVEESDKVTSSELLNDGDWTYQIHVNLETTIQHGDVFTCRVEHSSWTTPREVQWKFETSESARSKMLTGIVGFVLGVVFFIVGLLVYLRNTKGARFLPVQQNS</sequence>
<dbReference type="PROSITE" id="PS00290">
    <property type="entry name" value="IG_MHC"/>
    <property type="match status" value="1"/>
</dbReference>
<keyword evidence="14" id="KW-1185">Reference proteome</keyword>
<dbReference type="PANTHER" id="PTHR19944:SF99">
    <property type="entry name" value="HLA CLASS II HISTOCOMPATIBILITY ANTIGEN, DRB1 BETA CHAIN"/>
    <property type="match status" value="1"/>
</dbReference>
<feature type="transmembrane region" description="Helical" evidence="10">
    <location>
        <begin position="220"/>
        <end position="242"/>
    </location>
</feature>
<feature type="signal peptide" evidence="11">
    <location>
        <begin position="1"/>
        <end position="24"/>
    </location>
</feature>
<evidence type="ECO:0000256" key="10">
    <source>
        <dbReference type="SAM" id="Phobius"/>
    </source>
</evidence>
<dbReference type="AlphaFoldDB" id="A0A2G9R3I4"/>
<feature type="domain" description="Ig-like" evidence="12">
    <location>
        <begin position="117"/>
        <end position="207"/>
    </location>
</feature>
<dbReference type="Proteomes" id="UP000228934">
    <property type="component" value="Unassembled WGS sequence"/>
</dbReference>
<accession>A0A2G9R3I4</accession>